<dbReference type="PANTHER" id="PTHR38791">
    <property type="entry name" value="ZN(II)2CYS6 TRANSCRIPTION FACTOR (EUROFUNG)-RELATED-RELATED"/>
    <property type="match status" value="1"/>
</dbReference>
<dbReference type="SMART" id="SM00066">
    <property type="entry name" value="GAL4"/>
    <property type="match status" value="1"/>
</dbReference>
<dbReference type="CDD" id="cd00067">
    <property type="entry name" value="GAL4"/>
    <property type="match status" value="1"/>
</dbReference>
<dbReference type="SUPFAM" id="SSF57701">
    <property type="entry name" value="Zn2/Cys6 DNA-binding domain"/>
    <property type="match status" value="1"/>
</dbReference>
<dbReference type="GO" id="GO:0008270">
    <property type="term" value="F:zinc ion binding"/>
    <property type="evidence" value="ECO:0007669"/>
    <property type="project" value="InterPro"/>
</dbReference>
<comment type="caution">
    <text evidence="3">The sequence shown here is derived from an EMBL/GenBank/DDBJ whole genome shotgun (WGS) entry which is preliminary data.</text>
</comment>
<dbReference type="Proteomes" id="UP000824998">
    <property type="component" value="Unassembled WGS sequence"/>
</dbReference>
<dbReference type="EMBL" id="MU251559">
    <property type="protein sequence ID" value="KAG9232228.1"/>
    <property type="molecule type" value="Genomic_DNA"/>
</dbReference>
<evidence type="ECO:0000313" key="3">
    <source>
        <dbReference type="EMBL" id="KAG9232228.1"/>
    </source>
</evidence>
<evidence type="ECO:0000313" key="4">
    <source>
        <dbReference type="Proteomes" id="UP000824998"/>
    </source>
</evidence>
<name>A0A9P8C361_9HELO</name>
<dbReference type="PROSITE" id="PS50048">
    <property type="entry name" value="ZN2_CY6_FUNGAL_2"/>
    <property type="match status" value="1"/>
</dbReference>
<keyword evidence="4" id="KW-1185">Reference proteome</keyword>
<sequence length="518" mass="58877">MTYTGKPSRGCEPCRKVHVKCDEKHPECSRCVRLKKSCTGYRDEVDIMFRVVDGRSSDSNLSWNGRPRKVEQRSPDLLPGIARSLFPSQEDKSLCYFYEYMIGTMSESDHSWYLHLQLPYLISRTRQDSALYLAAQAISQAVWAKYRGNYAHTMRVSRKRYMQSISALKAAIRDPIEVKSDENLYAVLLLCGYETITFDSEVLSAWGSHVDGAAALLRVRGKEHLSTRFQCNMFLFIRRNAVHSHIQLSRPADPIFDELAEAVISYENTEDRLLSMTIRVPQLQSLASDILSQPSPSVVESDVVELTRAAEDLGGELADWARNVPAGWSYSVATNLNSMSSSEQDTSYYIPSAIHGYADFYIARVWNMYRVSRLIIQSILYRAGSIKVDGQYPEDTQIAKTNRMLVNDICASVPFLLGYDLTQLKRTPINTTQDDKSIWPQSSTSKVASCKHTGRFSLVWPLYLACSEPSIPETQRLWMRAQLRWIAEHGAEKQTKLVSRTQSQTLLGVSEDFRFDCV</sequence>
<dbReference type="Pfam" id="PF00172">
    <property type="entry name" value="Zn_clus"/>
    <property type="match status" value="1"/>
</dbReference>
<evidence type="ECO:0000256" key="1">
    <source>
        <dbReference type="ARBA" id="ARBA00023242"/>
    </source>
</evidence>
<dbReference type="OrthoDB" id="4220372at2759"/>
<dbReference type="InterPro" id="IPR053175">
    <property type="entry name" value="DHMBA_Reg_Transcription_Factor"/>
</dbReference>
<protein>
    <submittedName>
        <fullName evidence="3">C6 zinc finger protein</fullName>
    </submittedName>
</protein>
<dbReference type="PROSITE" id="PS00463">
    <property type="entry name" value="ZN2_CY6_FUNGAL_1"/>
    <property type="match status" value="1"/>
</dbReference>
<organism evidence="3 4">
    <name type="scientific">Amylocarpus encephaloides</name>
    <dbReference type="NCBI Taxonomy" id="45428"/>
    <lineage>
        <taxon>Eukaryota</taxon>
        <taxon>Fungi</taxon>
        <taxon>Dikarya</taxon>
        <taxon>Ascomycota</taxon>
        <taxon>Pezizomycotina</taxon>
        <taxon>Leotiomycetes</taxon>
        <taxon>Helotiales</taxon>
        <taxon>Helotiales incertae sedis</taxon>
        <taxon>Amylocarpus</taxon>
    </lineage>
</organism>
<dbReference type="InterPro" id="IPR036864">
    <property type="entry name" value="Zn2-C6_fun-type_DNA-bd_sf"/>
</dbReference>
<accession>A0A9P8C361</accession>
<proteinExistence type="predicted"/>
<keyword evidence="1" id="KW-0539">Nucleus</keyword>
<dbReference type="PANTHER" id="PTHR38791:SF13">
    <property type="entry name" value="ZN(2)-C6 FUNGAL-TYPE DOMAIN-CONTAINING PROTEIN"/>
    <property type="match status" value="1"/>
</dbReference>
<dbReference type="Gene3D" id="4.10.240.10">
    <property type="entry name" value="Zn(2)-C6 fungal-type DNA-binding domain"/>
    <property type="match status" value="1"/>
</dbReference>
<evidence type="ECO:0000259" key="2">
    <source>
        <dbReference type="PROSITE" id="PS50048"/>
    </source>
</evidence>
<dbReference type="InterPro" id="IPR001138">
    <property type="entry name" value="Zn2Cys6_DnaBD"/>
</dbReference>
<gene>
    <name evidence="3" type="ORF">BJ875DRAFT_443361</name>
</gene>
<dbReference type="AlphaFoldDB" id="A0A9P8C361"/>
<reference evidence="3" key="1">
    <citation type="journal article" date="2021" name="IMA Fungus">
        <title>Genomic characterization of three marine fungi, including Emericellopsis atlantica sp. nov. with signatures of a generalist lifestyle and marine biomass degradation.</title>
        <authorList>
            <person name="Hagestad O.C."/>
            <person name="Hou L."/>
            <person name="Andersen J.H."/>
            <person name="Hansen E.H."/>
            <person name="Altermark B."/>
            <person name="Li C."/>
            <person name="Kuhnert E."/>
            <person name="Cox R.J."/>
            <person name="Crous P.W."/>
            <person name="Spatafora J.W."/>
            <person name="Lail K."/>
            <person name="Amirebrahimi M."/>
            <person name="Lipzen A."/>
            <person name="Pangilinan J."/>
            <person name="Andreopoulos W."/>
            <person name="Hayes R.D."/>
            <person name="Ng V."/>
            <person name="Grigoriev I.V."/>
            <person name="Jackson S.A."/>
            <person name="Sutton T.D.S."/>
            <person name="Dobson A.D.W."/>
            <person name="Rama T."/>
        </authorList>
    </citation>
    <scope>NUCLEOTIDE SEQUENCE</scope>
    <source>
        <strain evidence="3">TRa018bII</strain>
    </source>
</reference>
<feature type="domain" description="Zn(2)-C6 fungal-type" evidence="2">
    <location>
        <begin position="10"/>
        <end position="39"/>
    </location>
</feature>
<dbReference type="GO" id="GO:0000981">
    <property type="term" value="F:DNA-binding transcription factor activity, RNA polymerase II-specific"/>
    <property type="evidence" value="ECO:0007669"/>
    <property type="project" value="InterPro"/>
</dbReference>